<dbReference type="RefSeq" id="WP_348946285.1">
    <property type="nucleotide sequence ID" value="NZ_CP157355.1"/>
</dbReference>
<comment type="function">
    <text evidence="6">Specifically methylates the adenine in position 1618 of 23S rRNA.</text>
</comment>
<protein>
    <recommendedName>
        <fullName evidence="6">Ribosomal RNA large subunit methyltransferase F</fullName>
        <ecNumber evidence="6">2.1.1.181</ecNumber>
    </recommendedName>
    <alternativeName>
        <fullName evidence="6">23S rRNA mA1618 methyltransferase</fullName>
    </alternativeName>
    <alternativeName>
        <fullName evidence="6">rRNA adenine N-6-methyltransferase</fullName>
    </alternativeName>
</protein>
<dbReference type="SUPFAM" id="SSF53335">
    <property type="entry name" value="S-adenosyl-L-methionine-dependent methyltransferases"/>
    <property type="match status" value="1"/>
</dbReference>
<name>A0AAU7FDI9_9NEIS</name>
<dbReference type="InterPro" id="IPR016909">
    <property type="entry name" value="rRNA_lsu_MeTfrase_F"/>
</dbReference>
<dbReference type="CDD" id="cd02440">
    <property type="entry name" value="AdoMet_MTases"/>
    <property type="match status" value="1"/>
</dbReference>
<sequence>MSRSAAKPAPSSSRPEQKSRLHPRNLHQGRYDFAALIAASGELAAYVATNAYGDDSIDFANPQAVKALNRALLAHFYGITHWDTPEGYLCPPIPGRADYIHTLADLLAARHGEIPRGDAVRGLDIGVGANAIYPLLGRASYGWRFVGSDVDPVSLANAEQIFSANPALAGALETRRQTWATQIFTGIIRPDDYFDFTLCNPPFHASAADAAAGSNRKLRNLGLANKNQPKPQLNFAGQSNELWCEGGEARFIGRMIEESAQFAAQVGWFSTLVSKSENLPGIYRALKRLNAREVKTESMAQGQKVSRLVAWRF</sequence>
<dbReference type="HAMAP" id="MF_01848">
    <property type="entry name" value="23SrRNA_methyltr_F"/>
    <property type="match status" value="1"/>
</dbReference>
<dbReference type="GO" id="GO:0070475">
    <property type="term" value="P:rRNA base methylation"/>
    <property type="evidence" value="ECO:0007669"/>
    <property type="project" value="TreeGrafter"/>
</dbReference>
<dbReference type="GO" id="GO:0052907">
    <property type="term" value="F:23S rRNA (adenine(1618)-N(6))-methyltransferase activity"/>
    <property type="evidence" value="ECO:0007669"/>
    <property type="project" value="UniProtKB-EC"/>
</dbReference>
<evidence type="ECO:0000256" key="3">
    <source>
        <dbReference type="ARBA" id="ARBA00022603"/>
    </source>
</evidence>
<dbReference type="EC" id="2.1.1.181" evidence="6"/>
<evidence type="ECO:0000313" key="8">
    <source>
        <dbReference type="EMBL" id="XBM02017.1"/>
    </source>
</evidence>
<dbReference type="AlphaFoldDB" id="A0AAU7FDI9"/>
<evidence type="ECO:0000256" key="2">
    <source>
        <dbReference type="ARBA" id="ARBA00022552"/>
    </source>
</evidence>
<reference evidence="8" key="1">
    <citation type="submission" date="2024-05" db="EMBL/GenBank/DDBJ databases">
        <authorList>
            <person name="Yang L."/>
            <person name="Pan L."/>
        </authorList>
    </citation>
    <scope>NUCLEOTIDE SEQUENCE</scope>
    <source>
        <strain evidence="8">FCG-7</strain>
    </source>
</reference>
<dbReference type="PANTHER" id="PTHR13393:SF0">
    <property type="entry name" value="RNA N6-ADENOSINE-METHYLTRANSFERASE METTL16"/>
    <property type="match status" value="1"/>
</dbReference>
<dbReference type="Pfam" id="PF05971">
    <property type="entry name" value="Methyltransf_10"/>
    <property type="match status" value="1"/>
</dbReference>
<accession>A0AAU7FDI9</accession>
<dbReference type="PANTHER" id="PTHR13393">
    <property type="entry name" value="SAM-DEPENDENT METHYLTRANSFERASE"/>
    <property type="match status" value="1"/>
</dbReference>
<evidence type="ECO:0000256" key="5">
    <source>
        <dbReference type="ARBA" id="ARBA00022691"/>
    </source>
</evidence>
<dbReference type="NCBIfam" id="NF008725">
    <property type="entry name" value="PRK11727.1"/>
    <property type="match status" value="1"/>
</dbReference>
<keyword evidence="4 6" id="KW-0808">Transferase</keyword>
<comment type="similarity">
    <text evidence="6">Belongs to the methyltransferase superfamily. METTL16/RlmF family.</text>
</comment>
<evidence type="ECO:0000256" key="1">
    <source>
        <dbReference type="ARBA" id="ARBA00022490"/>
    </source>
</evidence>
<dbReference type="InterPro" id="IPR010286">
    <property type="entry name" value="METTL16/RlmF"/>
</dbReference>
<dbReference type="InterPro" id="IPR029063">
    <property type="entry name" value="SAM-dependent_MTases_sf"/>
</dbReference>
<proteinExistence type="inferred from homology"/>
<keyword evidence="5 6" id="KW-0949">S-adenosyl-L-methionine</keyword>
<dbReference type="KEGG" id="cmav:ABHF33_07045"/>
<evidence type="ECO:0000256" key="4">
    <source>
        <dbReference type="ARBA" id="ARBA00022679"/>
    </source>
</evidence>
<evidence type="ECO:0000256" key="6">
    <source>
        <dbReference type="HAMAP-Rule" id="MF_01848"/>
    </source>
</evidence>
<feature type="region of interest" description="Disordered" evidence="7">
    <location>
        <begin position="1"/>
        <end position="24"/>
    </location>
</feature>
<dbReference type="PIRSF" id="PIRSF029038">
    <property type="entry name" value="Mtase_YbiN_prd"/>
    <property type="match status" value="1"/>
</dbReference>
<keyword evidence="2 6" id="KW-0698">rRNA processing</keyword>
<keyword evidence="1 6" id="KW-0963">Cytoplasm</keyword>
<keyword evidence="3 6" id="KW-0489">Methyltransferase</keyword>
<feature type="compositionally biased region" description="Low complexity" evidence="7">
    <location>
        <begin position="1"/>
        <end position="14"/>
    </location>
</feature>
<dbReference type="EMBL" id="CP157355">
    <property type="protein sequence ID" value="XBM02017.1"/>
    <property type="molecule type" value="Genomic_DNA"/>
</dbReference>
<comment type="catalytic activity">
    <reaction evidence="6">
        <text>adenosine(1618) in 23S rRNA + S-adenosyl-L-methionine = N(6)-methyladenosine(1618) in 23S rRNA + S-adenosyl-L-homocysteine + H(+)</text>
        <dbReference type="Rhea" id="RHEA:16497"/>
        <dbReference type="Rhea" id="RHEA-COMP:10229"/>
        <dbReference type="Rhea" id="RHEA-COMP:10231"/>
        <dbReference type="ChEBI" id="CHEBI:15378"/>
        <dbReference type="ChEBI" id="CHEBI:57856"/>
        <dbReference type="ChEBI" id="CHEBI:59789"/>
        <dbReference type="ChEBI" id="CHEBI:74411"/>
        <dbReference type="ChEBI" id="CHEBI:74449"/>
        <dbReference type="EC" id="2.1.1.181"/>
    </reaction>
</comment>
<evidence type="ECO:0000256" key="7">
    <source>
        <dbReference type="SAM" id="MobiDB-lite"/>
    </source>
</evidence>
<comment type="subcellular location">
    <subcellularLocation>
        <location evidence="6">Cytoplasm</location>
    </subcellularLocation>
</comment>
<dbReference type="GO" id="GO:0005737">
    <property type="term" value="C:cytoplasm"/>
    <property type="evidence" value="ECO:0007669"/>
    <property type="project" value="UniProtKB-SubCell"/>
</dbReference>
<organism evidence="8">
    <name type="scientific">Chitinibacter mangrovi</name>
    <dbReference type="NCBI Taxonomy" id="3153927"/>
    <lineage>
        <taxon>Bacteria</taxon>
        <taxon>Pseudomonadati</taxon>
        <taxon>Pseudomonadota</taxon>
        <taxon>Betaproteobacteria</taxon>
        <taxon>Neisseriales</taxon>
        <taxon>Chitinibacteraceae</taxon>
        <taxon>Chitinibacter</taxon>
    </lineage>
</organism>
<dbReference type="Gene3D" id="3.40.50.150">
    <property type="entry name" value="Vaccinia Virus protein VP39"/>
    <property type="match status" value="1"/>
</dbReference>
<gene>
    <name evidence="6 8" type="primary">rlmF</name>
    <name evidence="8" type="ORF">ABHF33_07045</name>
</gene>